<dbReference type="EMBL" id="HBUF01280472">
    <property type="protein sequence ID" value="CAG6687211.1"/>
    <property type="molecule type" value="Transcribed_RNA"/>
</dbReference>
<accession>A0A8D8THP7</accession>
<evidence type="ECO:0000313" key="1">
    <source>
        <dbReference type="EMBL" id="CAG6687211.1"/>
    </source>
</evidence>
<name>A0A8D8THP7_9HEMI</name>
<organism evidence="1">
    <name type="scientific">Cacopsylla melanoneura</name>
    <dbReference type="NCBI Taxonomy" id="428564"/>
    <lineage>
        <taxon>Eukaryota</taxon>
        <taxon>Metazoa</taxon>
        <taxon>Ecdysozoa</taxon>
        <taxon>Arthropoda</taxon>
        <taxon>Hexapoda</taxon>
        <taxon>Insecta</taxon>
        <taxon>Pterygota</taxon>
        <taxon>Neoptera</taxon>
        <taxon>Paraneoptera</taxon>
        <taxon>Hemiptera</taxon>
        <taxon>Sternorrhyncha</taxon>
        <taxon>Psylloidea</taxon>
        <taxon>Psyllidae</taxon>
        <taxon>Psyllinae</taxon>
        <taxon>Cacopsylla</taxon>
    </lineage>
</organism>
<reference evidence="1" key="1">
    <citation type="submission" date="2021-05" db="EMBL/GenBank/DDBJ databases">
        <authorList>
            <person name="Alioto T."/>
            <person name="Alioto T."/>
            <person name="Gomez Garrido J."/>
        </authorList>
    </citation>
    <scope>NUCLEOTIDE SEQUENCE</scope>
</reference>
<sequence length="130" mass="15606">MRASYFSWSSYSHNVLSFLEIYIINTCNNNIGIMLIFIDPSLSEPTLTFVFRIYFIKQHLHPLNLKILFFFIQEVKFIKKTPFENFRMARRIFQFLLLLFVANWYTTCVKGKPLLCTVFIMKKNQERSLN</sequence>
<protein>
    <submittedName>
        <fullName evidence="1">Uncharacterized protein</fullName>
    </submittedName>
</protein>
<dbReference type="AlphaFoldDB" id="A0A8D8THP7"/>
<proteinExistence type="predicted"/>